<dbReference type="PANTHER" id="PTHR43736:SF1">
    <property type="entry name" value="DIHYDRONEOPTERIN TRIPHOSPHATE DIPHOSPHATASE"/>
    <property type="match status" value="1"/>
</dbReference>
<dbReference type="PROSITE" id="PS51462">
    <property type="entry name" value="NUDIX"/>
    <property type="match status" value="1"/>
</dbReference>
<dbReference type="PANTHER" id="PTHR43736">
    <property type="entry name" value="ADP-RIBOSE PYROPHOSPHATASE"/>
    <property type="match status" value="1"/>
</dbReference>
<evidence type="ECO:0000256" key="1">
    <source>
        <dbReference type="ARBA" id="ARBA00005582"/>
    </source>
</evidence>
<dbReference type="InterPro" id="IPR020084">
    <property type="entry name" value="NUDIX_hydrolase_CS"/>
</dbReference>
<dbReference type="InterPro" id="IPR020476">
    <property type="entry name" value="Nudix_hydrolase"/>
</dbReference>
<evidence type="ECO:0000313" key="5">
    <source>
        <dbReference type="EMBL" id="MCC2137524.1"/>
    </source>
</evidence>
<evidence type="ECO:0000313" key="6">
    <source>
        <dbReference type="Proteomes" id="UP001199424"/>
    </source>
</evidence>
<dbReference type="PROSITE" id="PS00893">
    <property type="entry name" value="NUDIX_BOX"/>
    <property type="match status" value="1"/>
</dbReference>
<dbReference type="PRINTS" id="PR00502">
    <property type="entry name" value="NUDIXFAMILY"/>
</dbReference>
<proteinExistence type="inferred from homology"/>
<name>A0AAE3DJ54_9FIRM</name>
<feature type="domain" description="Nudix hydrolase" evidence="4">
    <location>
        <begin position="9"/>
        <end position="153"/>
    </location>
</feature>
<dbReference type="EMBL" id="JAJEQC010000011">
    <property type="protein sequence ID" value="MCC2137524.1"/>
    <property type="molecule type" value="Genomic_DNA"/>
</dbReference>
<dbReference type="Pfam" id="PF00293">
    <property type="entry name" value="NUDIX"/>
    <property type="match status" value="1"/>
</dbReference>
<reference evidence="5" key="1">
    <citation type="submission" date="2021-10" db="EMBL/GenBank/DDBJ databases">
        <title>Anaerobic single-cell dispensing facilitates the cultivation of human gut bacteria.</title>
        <authorList>
            <person name="Afrizal A."/>
        </authorList>
    </citation>
    <scope>NUCLEOTIDE SEQUENCE</scope>
    <source>
        <strain evidence="5">CLA-AA-H250</strain>
    </source>
</reference>
<protein>
    <submittedName>
        <fullName evidence="5">NUDIX hydrolase</fullName>
    </submittedName>
</protein>
<dbReference type="SUPFAM" id="SSF55811">
    <property type="entry name" value="Nudix"/>
    <property type="match status" value="1"/>
</dbReference>
<dbReference type="AlphaFoldDB" id="A0AAE3DJ54"/>
<dbReference type="InterPro" id="IPR015797">
    <property type="entry name" value="NUDIX_hydrolase-like_dom_sf"/>
</dbReference>
<dbReference type="Gene3D" id="3.90.79.10">
    <property type="entry name" value="Nucleoside Triphosphate Pyrophosphohydrolase"/>
    <property type="match status" value="1"/>
</dbReference>
<dbReference type="GO" id="GO:0016787">
    <property type="term" value="F:hydrolase activity"/>
    <property type="evidence" value="ECO:0007669"/>
    <property type="project" value="UniProtKB-KW"/>
</dbReference>
<evidence type="ECO:0000259" key="4">
    <source>
        <dbReference type="PROSITE" id="PS51462"/>
    </source>
</evidence>
<dbReference type="Proteomes" id="UP001199424">
    <property type="component" value="Unassembled WGS sequence"/>
</dbReference>
<keyword evidence="6" id="KW-1185">Reference proteome</keyword>
<dbReference type="RefSeq" id="WP_308449746.1">
    <property type="nucleotide sequence ID" value="NZ_JAJEQC010000011.1"/>
</dbReference>
<evidence type="ECO:0000256" key="2">
    <source>
        <dbReference type="ARBA" id="ARBA00022801"/>
    </source>
</evidence>
<keyword evidence="2 3" id="KW-0378">Hydrolase</keyword>
<comment type="similarity">
    <text evidence="1 3">Belongs to the Nudix hydrolase family.</text>
</comment>
<evidence type="ECO:0000256" key="3">
    <source>
        <dbReference type="RuleBase" id="RU003476"/>
    </source>
</evidence>
<sequence>MRNNNKQWHRHYGVYGVCVNKRKELLVIEKNGGPYSGLWDLPGGSFENPESISECLIREIEEETGLCVSISENLSTFDILTNSPYNGFDYTHHIAMTYCIDIISDSEKEISEYVNDRSGSVENDSLGYKWISIDSFCEKNASPLVIKVCELINNKKSFEIIEYVI</sequence>
<accession>A0AAE3DJ54</accession>
<comment type="caution">
    <text evidence="5">The sequence shown here is derived from an EMBL/GenBank/DDBJ whole genome shotgun (WGS) entry which is preliminary data.</text>
</comment>
<gene>
    <name evidence="5" type="ORF">LKD31_10925</name>
</gene>
<dbReference type="InterPro" id="IPR000086">
    <property type="entry name" value="NUDIX_hydrolase_dom"/>
</dbReference>
<organism evidence="5 6">
    <name type="scientific">Hominenteromicrobium mulieris</name>
    <dbReference type="NCBI Taxonomy" id="2885357"/>
    <lineage>
        <taxon>Bacteria</taxon>
        <taxon>Bacillati</taxon>
        <taxon>Bacillota</taxon>
        <taxon>Clostridia</taxon>
        <taxon>Eubacteriales</taxon>
        <taxon>Oscillospiraceae</taxon>
        <taxon>Hominenteromicrobium</taxon>
    </lineage>
</organism>